<sequence length="368" mass="39273">MNHATRITSAGRQVTVTSNTTSVTDWALSYFGPWWNAGAASAPFPGPVVAADVAPAETAKIARQVAGYAHEEVVYANSPMLYAADGPTATAIQPADNLAYRYEPGHLRIAGHDELPLALAAARFAREVLRSELLGDGWTILHASAVVKDGLTVMALGGKGSGKTTTALLLARSGWQLLANDRVFVRPSAGRGVDVLPWPAAAAVGLGLLDALGLYDGVRERTLRGEHLHPTQAQAVTKALTEGRRLPLFSGSGKELKAQFAPSQLVTWLDLTLATEGRAARLLFPSIDPAAIPRIESATRVVADNDYFNARTEDRYPDVFSLTPPEAGTSRVRRASLTQALGRLPRHAITLGHDVKANVDLLTELVDR</sequence>
<dbReference type="Gene3D" id="3.40.50.300">
    <property type="entry name" value="P-loop containing nucleotide triphosphate hydrolases"/>
    <property type="match status" value="1"/>
</dbReference>
<evidence type="ECO:0000313" key="1">
    <source>
        <dbReference type="EMBL" id="WTU40637.1"/>
    </source>
</evidence>
<dbReference type="EMBL" id="CP108253">
    <property type="protein sequence ID" value="WTU40637.1"/>
    <property type="molecule type" value="Genomic_DNA"/>
</dbReference>
<dbReference type="SUPFAM" id="SSF53795">
    <property type="entry name" value="PEP carboxykinase-like"/>
    <property type="match status" value="1"/>
</dbReference>
<proteinExistence type="predicted"/>
<dbReference type="InterPro" id="IPR027417">
    <property type="entry name" value="P-loop_NTPase"/>
</dbReference>
<name>A0AAU2H0D7_9ACTN</name>
<gene>
    <name evidence="1" type="ORF">OHV25_14085</name>
</gene>
<organism evidence="1">
    <name type="scientific">Streptomyces sp. NBC_00060</name>
    <dbReference type="NCBI Taxonomy" id="2975636"/>
    <lineage>
        <taxon>Bacteria</taxon>
        <taxon>Bacillati</taxon>
        <taxon>Actinomycetota</taxon>
        <taxon>Actinomycetes</taxon>
        <taxon>Kitasatosporales</taxon>
        <taxon>Streptomycetaceae</taxon>
        <taxon>Streptomyces</taxon>
    </lineage>
</organism>
<accession>A0AAU2H0D7</accession>
<dbReference type="AlphaFoldDB" id="A0AAU2H0D7"/>
<reference evidence="1" key="1">
    <citation type="submission" date="2022-10" db="EMBL/GenBank/DDBJ databases">
        <title>The complete genomes of actinobacterial strains from the NBC collection.</title>
        <authorList>
            <person name="Joergensen T.S."/>
            <person name="Alvarez Arevalo M."/>
            <person name="Sterndorff E.B."/>
            <person name="Faurdal D."/>
            <person name="Vuksanovic O."/>
            <person name="Mourched A.-S."/>
            <person name="Charusanti P."/>
            <person name="Shaw S."/>
            <person name="Blin K."/>
            <person name="Weber T."/>
        </authorList>
    </citation>
    <scope>NUCLEOTIDE SEQUENCE</scope>
    <source>
        <strain evidence="1">NBC_00060</strain>
    </source>
</reference>
<protein>
    <submittedName>
        <fullName evidence="1">Uncharacterized protein</fullName>
    </submittedName>
</protein>